<sequence length="309" mass="33208">MRLSSPATLCVLIALLAIAQPASGQDADEAPEIVVELIEPGSAPRRVVRFTPQVGDKQTAEMIIDMQQKVSLGGAPMPSQAIPPQKMTMEIQVTDITAEDNIRFEFQYTDMKVVDDPNNPSPIAETMEKMLAPMIGATGRGIVTNRGLTQQGELDIPAGLNPQIKQMLEGMKDAMNRLSSPLPIEAIGQGAKWRVIQNLEANGMKLTQTSTHEITSMTGDGFEMSVSVSQNADPQEIQNPMLPAGTTLKLDSLKSSGSGTTKIEESSIFPIASEVSINTVANMSIDVAGQNQKMQTDIQMGMKLNQVGE</sequence>
<dbReference type="Proteomes" id="UP001202961">
    <property type="component" value="Unassembled WGS sequence"/>
</dbReference>
<dbReference type="RefSeq" id="WP_250931104.1">
    <property type="nucleotide sequence ID" value="NZ_JAMQBK010000060.1"/>
</dbReference>
<feature type="signal peptide" evidence="1">
    <location>
        <begin position="1"/>
        <end position="24"/>
    </location>
</feature>
<organism evidence="2 3">
    <name type="scientific">Aporhodopirellula aestuarii</name>
    <dbReference type="NCBI Taxonomy" id="2950107"/>
    <lineage>
        <taxon>Bacteria</taxon>
        <taxon>Pseudomonadati</taxon>
        <taxon>Planctomycetota</taxon>
        <taxon>Planctomycetia</taxon>
        <taxon>Pirellulales</taxon>
        <taxon>Pirellulaceae</taxon>
        <taxon>Aporhodopirellula</taxon>
    </lineage>
</organism>
<reference evidence="2 3" key="1">
    <citation type="journal article" date="2022" name="Syst. Appl. Microbiol.">
        <title>Rhodopirellula aestuarii sp. nov., a novel member of the genus Rhodopirellula isolated from brackish sediments collected in the Tagus River estuary, Portugal.</title>
        <authorList>
            <person name="Vitorino I.R."/>
            <person name="Klimek D."/>
            <person name="Calusinska M."/>
            <person name="Lobo-da-Cunha A."/>
            <person name="Vasconcelos V."/>
            <person name="Lage O.M."/>
        </authorList>
    </citation>
    <scope>NUCLEOTIDE SEQUENCE [LARGE SCALE GENOMIC DNA]</scope>
    <source>
        <strain evidence="2 3">ICT_H3.1</strain>
    </source>
</reference>
<dbReference type="EMBL" id="JAMQBK010000060">
    <property type="protein sequence ID" value="MCM2373360.1"/>
    <property type="molecule type" value="Genomic_DNA"/>
</dbReference>
<accession>A0ABT0UA16</accession>
<proteinExistence type="predicted"/>
<feature type="chain" id="PRO_5046311197" description="Secreted protein" evidence="1">
    <location>
        <begin position="25"/>
        <end position="309"/>
    </location>
</feature>
<protein>
    <recommendedName>
        <fullName evidence="4">Secreted protein</fullName>
    </recommendedName>
</protein>
<name>A0ABT0UA16_9BACT</name>
<evidence type="ECO:0000313" key="2">
    <source>
        <dbReference type="EMBL" id="MCM2373360.1"/>
    </source>
</evidence>
<evidence type="ECO:0000313" key="3">
    <source>
        <dbReference type="Proteomes" id="UP001202961"/>
    </source>
</evidence>
<evidence type="ECO:0008006" key="4">
    <source>
        <dbReference type="Google" id="ProtNLM"/>
    </source>
</evidence>
<keyword evidence="1" id="KW-0732">Signal</keyword>
<keyword evidence="3" id="KW-1185">Reference proteome</keyword>
<evidence type="ECO:0000256" key="1">
    <source>
        <dbReference type="SAM" id="SignalP"/>
    </source>
</evidence>
<comment type="caution">
    <text evidence="2">The sequence shown here is derived from an EMBL/GenBank/DDBJ whole genome shotgun (WGS) entry which is preliminary data.</text>
</comment>
<gene>
    <name evidence="2" type="ORF">NB063_22335</name>
</gene>